<dbReference type="PANTHER" id="PTHR24421:SF10">
    <property type="entry name" value="NITRATE_NITRITE SENSOR PROTEIN NARQ"/>
    <property type="match status" value="1"/>
</dbReference>
<evidence type="ECO:0000313" key="8">
    <source>
        <dbReference type="Proteomes" id="UP001348641"/>
    </source>
</evidence>
<dbReference type="InterPro" id="IPR036890">
    <property type="entry name" value="HATPase_C_sf"/>
</dbReference>
<keyword evidence="5" id="KW-0902">Two-component regulatory system</keyword>
<evidence type="ECO:0000313" key="7">
    <source>
        <dbReference type="EMBL" id="MEE2054590.1"/>
    </source>
</evidence>
<sequence>AYFVVTEAVTNAVRHSAAEEILVRLDRVGGVLRVSVRDDGAGGVDESRGTGVTGIRRRVAALDGTVRVESPTGGPTVVEVELPCGS</sequence>
<reference evidence="7 8" key="1">
    <citation type="submission" date="2023-07" db="EMBL/GenBank/DDBJ databases">
        <authorList>
            <person name="Girao M."/>
            <person name="Carvalho M.F."/>
        </authorList>
    </citation>
    <scope>NUCLEOTIDE SEQUENCE [LARGE SCALE GENOMIC DNA]</scope>
    <source>
        <strain evidence="7 8">66/93</strain>
    </source>
</reference>
<dbReference type="Pfam" id="PF02518">
    <property type="entry name" value="HATPase_c"/>
    <property type="match status" value="1"/>
</dbReference>
<feature type="domain" description="Histidine kinase/HSP90-like ATPase" evidence="6">
    <location>
        <begin position="2"/>
        <end position="86"/>
    </location>
</feature>
<name>A0ABU7KZ90_9ACTN</name>
<keyword evidence="4 7" id="KW-0418">Kinase</keyword>
<evidence type="ECO:0000256" key="3">
    <source>
        <dbReference type="ARBA" id="ARBA00022679"/>
    </source>
</evidence>
<dbReference type="RefSeq" id="WP_330161424.1">
    <property type="nucleotide sequence ID" value="NZ_JAUUCC010000118.1"/>
</dbReference>
<dbReference type="SMART" id="SM00387">
    <property type="entry name" value="HATPase_c"/>
    <property type="match status" value="1"/>
</dbReference>
<dbReference type="SUPFAM" id="SSF55874">
    <property type="entry name" value="ATPase domain of HSP90 chaperone/DNA topoisomerase II/histidine kinase"/>
    <property type="match status" value="1"/>
</dbReference>
<dbReference type="EMBL" id="JAUUCC010000118">
    <property type="protein sequence ID" value="MEE2054590.1"/>
    <property type="molecule type" value="Genomic_DNA"/>
</dbReference>
<feature type="non-terminal residue" evidence="7">
    <location>
        <position position="1"/>
    </location>
</feature>
<evidence type="ECO:0000256" key="1">
    <source>
        <dbReference type="ARBA" id="ARBA00000085"/>
    </source>
</evidence>
<dbReference type="Gene3D" id="3.30.565.10">
    <property type="entry name" value="Histidine kinase-like ATPase, C-terminal domain"/>
    <property type="match status" value="1"/>
</dbReference>
<dbReference type="CDD" id="cd16917">
    <property type="entry name" value="HATPase_UhpB-NarQ-NarX-like"/>
    <property type="match status" value="1"/>
</dbReference>
<dbReference type="PANTHER" id="PTHR24421">
    <property type="entry name" value="NITRATE/NITRITE SENSOR PROTEIN NARX-RELATED"/>
    <property type="match status" value="1"/>
</dbReference>
<organism evidence="7 8">
    <name type="scientific">Nocardiopsis tropica</name>
    <dbReference type="NCBI Taxonomy" id="109330"/>
    <lineage>
        <taxon>Bacteria</taxon>
        <taxon>Bacillati</taxon>
        <taxon>Actinomycetota</taxon>
        <taxon>Actinomycetes</taxon>
        <taxon>Streptosporangiales</taxon>
        <taxon>Nocardiopsidaceae</taxon>
        <taxon>Nocardiopsis</taxon>
    </lineage>
</organism>
<evidence type="ECO:0000256" key="4">
    <source>
        <dbReference type="ARBA" id="ARBA00022777"/>
    </source>
</evidence>
<dbReference type="InterPro" id="IPR003594">
    <property type="entry name" value="HATPase_dom"/>
</dbReference>
<accession>A0ABU7KZ90</accession>
<evidence type="ECO:0000256" key="5">
    <source>
        <dbReference type="ARBA" id="ARBA00023012"/>
    </source>
</evidence>
<evidence type="ECO:0000259" key="6">
    <source>
        <dbReference type="SMART" id="SM00387"/>
    </source>
</evidence>
<gene>
    <name evidence="7" type="ORF">Q8A49_29250</name>
</gene>
<dbReference type="Proteomes" id="UP001348641">
    <property type="component" value="Unassembled WGS sequence"/>
</dbReference>
<keyword evidence="3" id="KW-0808">Transferase</keyword>
<dbReference type="InterPro" id="IPR050482">
    <property type="entry name" value="Sensor_HK_TwoCompSys"/>
</dbReference>
<comment type="catalytic activity">
    <reaction evidence="1">
        <text>ATP + protein L-histidine = ADP + protein N-phospho-L-histidine.</text>
        <dbReference type="EC" id="2.7.13.3"/>
    </reaction>
</comment>
<proteinExistence type="predicted"/>
<comment type="caution">
    <text evidence="7">The sequence shown here is derived from an EMBL/GenBank/DDBJ whole genome shotgun (WGS) entry which is preliminary data.</text>
</comment>
<dbReference type="GO" id="GO:0016301">
    <property type="term" value="F:kinase activity"/>
    <property type="evidence" value="ECO:0007669"/>
    <property type="project" value="UniProtKB-KW"/>
</dbReference>
<protein>
    <recommendedName>
        <fullName evidence="2">histidine kinase</fullName>
        <ecNumber evidence="2">2.7.13.3</ecNumber>
    </recommendedName>
</protein>
<evidence type="ECO:0000256" key="2">
    <source>
        <dbReference type="ARBA" id="ARBA00012438"/>
    </source>
</evidence>
<dbReference type="EC" id="2.7.13.3" evidence="2"/>